<dbReference type="EMBL" id="KX808498">
    <property type="protein sequence ID" value="AOP19261.1"/>
    <property type="molecule type" value="Genomic_DNA"/>
</dbReference>
<dbReference type="RefSeq" id="YP_009306357.1">
    <property type="nucleotide sequence ID" value="NC_031368.1"/>
</dbReference>
<reference evidence="1" key="2">
    <citation type="submission" date="2016-08" db="EMBL/GenBank/DDBJ databases">
        <authorList>
            <person name="Seilhamer J.J."/>
        </authorList>
    </citation>
    <scope>NUCLEOTIDE SEQUENCE</scope>
</reference>
<proteinExistence type="predicted"/>
<organism evidence="1">
    <name type="scientific">Caulerpa cliftonii</name>
    <dbReference type="NCBI Taxonomy" id="1004391"/>
    <lineage>
        <taxon>Eukaryota</taxon>
        <taxon>Viridiplantae</taxon>
        <taxon>Chlorophyta</taxon>
        <taxon>core chlorophytes</taxon>
        <taxon>Ulvophyceae</taxon>
        <taxon>TCBD clade</taxon>
        <taxon>Bryopsidales</taxon>
        <taxon>Halimedineae</taxon>
        <taxon>Caulerpaceae</taxon>
        <taxon>Caulerpa</taxon>
    </lineage>
</organism>
<reference evidence="1" key="1">
    <citation type="journal article" date="2016" name="Genome Biol. Evol.">
        <title>Evolutionary Dynamics of Chloroplast Genomes in Low Light: A Case Study of the Endolithic Green Alga Ostreobium quekettii.</title>
        <authorList>
            <person name="R Marcelino V."/>
            <person name="Cremen M.C."/>
            <person name="Jackson C.J."/>
            <person name="Larkum A.A."/>
            <person name="Verbruggen H."/>
        </authorList>
    </citation>
    <scope>NUCLEOTIDE SEQUENCE</scope>
</reference>
<accession>A0A1C9JBP8</accession>
<name>A0A1C9JBP8_9CHLO</name>
<keyword evidence="1" id="KW-0150">Chloroplast</keyword>
<keyword evidence="1" id="KW-0934">Plastid</keyword>
<geneLocation type="chloroplast" evidence="1"/>
<gene>
    <name evidence="1" type="primary">orf148</name>
</gene>
<evidence type="ECO:0000313" key="1">
    <source>
        <dbReference type="EMBL" id="AOP19261.1"/>
    </source>
</evidence>
<sequence>MDGSTLSVKSNKIQSKVCPAKIGQLSKKRFFEEFYLPQNTDIKDLKLYIFENIFQLIFKYYQNLFACDYRLWVYKQKNRLRPSFIDRKSAYPYPFYKKEDFSLTRNVENWKESTTIKYKNVSIGEFQIHNKRDCIKFRFNFQNILNFL</sequence>
<dbReference type="AlphaFoldDB" id="A0A1C9JBP8"/>
<dbReference type="GeneID" id="29288760"/>
<protein>
    <submittedName>
        <fullName evidence="1">Uncharacterized protein</fullName>
    </submittedName>
</protein>